<keyword evidence="3" id="KW-1185">Reference proteome</keyword>
<accession>A0AAE4T3A1</accession>
<dbReference type="AlphaFoldDB" id="A0AAE4T3A1"/>
<gene>
    <name evidence="2" type="ORF">RBI02_03500</name>
</gene>
<dbReference type="InterPro" id="IPR029060">
    <property type="entry name" value="PIN-like_dom_sf"/>
</dbReference>
<evidence type="ECO:0000313" key="3">
    <source>
        <dbReference type="Proteomes" id="UP001245683"/>
    </source>
</evidence>
<dbReference type="SUPFAM" id="SSF88723">
    <property type="entry name" value="PIN domain-like"/>
    <property type="match status" value="1"/>
</dbReference>
<reference evidence="2 3" key="1">
    <citation type="submission" date="2023-08" db="EMBL/GenBank/DDBJ databases">
        <title>Draft genome sequence of Thermococcus waiotapuensis WT1T, a thermophilic sulphur-dependent archaeon from order Thermococcales.</title>
        <authorList>
            <person name="Manners S.H."/>
            <person name="Carere C.R."/>
            <person name="Dhami M.K."/>
            <person name="Dobson R.C.J."/>
            <person name="Stott M.B."/>
        </authorList>
    </citation>
    <scope>NUCLEOTIDE SEQUENCE [LARGE SCALE GENOMIC DNA]</scope>
    <source>
        <strain evidence="2 3">WT1</strain>
    </source>
</reference>
<comment type="caution">
    <text evidence="2">The sequence shown here is derived from an EMBL/GenBank/DDBJ whole genome shotgun (WGS) entry which is preliminary data.</text>
</comment>
<dbReference type="EMBL" id="JAVDZE010000001">
    <property type="protein sequence ID" value="MDV3103613.1"/>
    <property type="molecule type" value="Genomic_DNA"/>
</dbReference>
<sequence>MMSFLVDSNVFVEAIKGNPVTESLLSGLFHSIARVFINEVVFSEAFYHYLRLKAGPYWKVKKNPELVKSAPLLPNDALILATLEYYGVGALVSLDSDFAEACEKEGIVLVSSAKDLEESL</sequence>
<dbReference type="PANTHER" id="PTHR39677">
    <property type="entry name" value="RIBONUCLEASE VAPC6"/>
    <property type="match status" value="1"/>
</dbReference>
<name>A0AAE4T3A1_9EURY</name>
<protein>
    <submittedName>
        <fullName evidence="2">VapC toxin family PIN domain ribonuclease</fullName>
    </submittedName>
</protein>
<dbReference type="RefSeq" id="WP_315340509.1">
    <property type="nucleotide sequence ID" value="NZ_JAVDZE010000001.1"/>
</dbReference>
<dbReference type="SMART" id="SM00670">
    <property type="entry name" value="PINc"/>
    <property type="match status" value="1"/>
</dbReference>
<dbReference type="Proteomes" id="UP001245683">
    <property type="component" value="Unassembled WGS sequence"/>
</dbReference>
<dbReference type="PANTHER" id="PTHR39677:SF4">
    <property type="entry name" value="RIBONUCLEASE VAPC6"/>
    <property type="match status" value="1"/>
</dbReference>
<proteinExistence type="predicted"/>
<evidence type="ECO:0000313" key="2">
    <source>
        <dbReference type="EMBL" id="MDV3103613.1"/>
    </source>
</evidence>
<organism evidence="2 3">
    <name type="scientific">Thermococcus waiotapuensis</name>
    <dbReference type="NCBI Taxonomy" id="90909"/>
    <lineage>
        <taxon>Archaea</taxon>
        <taxon>Methanobacteriati</taxon>
        <taxon>Methanobacteriota</taxon>
        <taxon>Thermococci</taxon>
        <taxon>Thermococcales</taxon>
        <taxon>Thermococcaceae</taxon>
        <taxon>Thermococcus</taxon>
    </lineage>
</organism>
<dbReference type="InterPro" id="IPR002716">
    <property type="entry name" value="PIN_dom"/>
</dbReference>
<evidence type="ECO:0000259" key="1">
    <source>
        <dbReference type="SMART" id="SM00670"/>
    </source>
</evidence>
<feature type="domain" description="PIN" evidence="1">
    <location>
        <begin position="2"/>
        <end position="100"/>
    </location>
</feature>